<dbReference type="EMBL" id="JBHULC010000027">
    <property type="protein sequence ID" value="MFD2523223.1"/>
    <property type="molecule type" value="Genomic_DNA"/>
</dbReference>
<keyword evidence="1" id="KW-0732">Signal</keyword>
<evidence type="ECO:0000256" key="1">
    <source>
        <dbReference type="SAM" id="SignalP"/>
    </source>
</evidence>
<dbReference type="InterPro" id="IPR025524">
    <property type="entry name" value="DUF4412"/>
</dbReference>
<reference evidence="4" key="1">
    <citation type="journal article" date="2019" name="Int. J. Syst. Evol. Microbiol.">
        <title>The Global Catalogue of Microorganisms (GCM) 10K type strain sequencing project: providing services to taxonomists for standard genome sequencing and annotation.</title>
        <authorList>
            <consortium name="The Broad Institute Genomics Platform"/>
            <consortium name="The Broad Institute Genome Sequencing Center for Infectious Disease"/>
            <person name="Wu L."/>
            <person name="Ma J."/>
        </authorList>
    </citation>
    <scope>NUCLEOTIDE SEQUENCE [LARGE SCALE GENOMIC DNA]</scope>
    <source>
        <strain evidence="4">KCTC 52344</strain>
    </source>
</reference>
<feature type="domain" description="DUF4412" evidence="2">
    <location>
        <begin position="43"/>
        <end position="225"/>
    </location>
</feature>
<feature type="signal peptide" evidence="1">
    <location>
        <begin position="1"/>
        <end position="19"/>
    </location>
</feature>
<evidence type="ECO:0000313" key="4">
    <source>
        <dbReference type="Proteomes" id="UP001597510"/>
    </source>
</evidence>
<protein>
    <submittedName>
        <fullName evidence="3">DUF4412 domain-containing protein</fullName>
    </submittedName>
</protein>
<evidence type="ECO:0000313" key="3">
    <source>
        <dbReference type="EMBL" id="MFD2523223.1"/>
    </source>
</evidence>
<dbReference type="Proteomes" id="UP001597510">
    <property type="component" value="Unassembled WGS sequence"/>
</dbReference>
<accession>A0ABW5JBR5</accession>
<feature type="chain" id="PRO_5046008636" evidence="1">
    <location>
        <begin position="20"/>
        <end position="235"/>
    </location>
</feature>
<comment type="caution">
    <text evidence="3">The sequence shown here is derived from an EMBL/GenBank/DDBJ whole genome shotgun (WGS) entry which is preliminary data.</text>
</comment>
<proteinExistence type="predicted"/>
<dbReference type="RefSeq" id="WP_340239215.1">
    <property type="nucleotide sequence ID" value="NZ_JBBEWC010000012.1"/>
</dbReference>
<sequence length="235" mass="26347">MKNILFVVLITLGSFSVWGQSTSDMMKAMGSGKKVKPKPEYNFVGALKFQSSAMHEGKPFKGEQWWYFPAGNENIFAFKMSMPNSPSVLSVIDYKEKAMIMFMEQQKMVMGIPLDIDKSMKDVQDDPKTKISTPKKTGRTKSILGYVCDEWLVESAENTSTMWVSQKPPFASAGFFKVMSQQLLTSTGMPLPADMKGIPLEIQSIDKKTKEKFSMVCTEISNKPSKFSTAGYKTM</sequence>
<name>A0ABW5JBR5_9BACT</name>
<gene>
    <name evidence="3" type="ORF">ACFSR2_20155</name>
</gene>
<evidence type="ECO:0000259" key="2">
    <source>
        <dbReference type="Pfam" id="PF14371"/>
    </source>
</evidence>
<organism evidence="3 4">
    <name type="scientific">Emticicia soli</name>
    <dbReference type="NCBI Taxonomy" id="2027878"/>
    <lineage>
        <taxon>Bacteria</taxon>
        <taxon>Pseudomonadati</taxon>
        <taxon>Bacteroidota</taxon>
        <taxon>Cytophagia</taxon>
        <taxon>Cytophagales</taxon>
        <taxon>Leadbetterellaceae</taxon>
        <taxon>Emticicia</taxon>
    </lineage>
</organism>
<keyword evidence="4" id="KW-1185">Reference proteome</keyword>
<dbReference type="Pfam" id="PF14371">
    <property type="entry name" value="DUF4412"/>
    <property type="match status" value="1"/>
</dbReference>